<keyword evidence="7" id="KW-1185">Reference proteome</keyword>
<dbReference type="InterPro" id="IPR027417">
    <property type="entry name" value="P-loop_NTPase"/>
</dbReference>
<reference evidence="7" key="1">
    <citation type="journal article" date="2016" name="Nature">
        <title>The genome of the seagrass Zostera marina reveals angiosperm adaptation to the sea.</title>
        <authorList>
            <person name="Olsen J.L."/>
            <person name="Rouze P."/>
            <person name="Verhelst B."/>
            <person name="Lin Y.-C."/>
            <person name="Bayer T."/>
            <person name="Collen J."/>
            <person name="Dattolo E."/>
            <person name="De Paoli E."/>
            <person name="Dittami S."/>
            <person name="Maumus F."/>
            <person name="Michel G."/>
            <person name="Kersting A."/>
            <person name="Lauritano C."/>
            <person name="Lohaus R."/>
            <person name="Toepel M."/>
            <person name="Tonon T."/>
            <person name="Vanneste K."/>
            <person name="Amirebrahimi M."/>
            <person name="Brakel J."/>
            <person name="Bostroem C."/>
            <person name="Chovatia M."/>
            <person name="Grimwood J."/>
            <person name="Jenkins J.W."/>
            <person name="Jueterbock A."/>
            <person name="Mraz A."/>
            <person name="Stam W.T."/>
            <person name="Tice H."/>
            <person name="Bornberg-Bauer E."/>
            <person name="Green P.J."/>
            <person name="Pearson G.A."/>
            <person name="Procaccini G."/>
            <person name="Duarte C.M."/>
            <person name="Schmutz J."/>
            <person name="Reusch T.B.H."/>
            <person name="Van de Peer Y."/>
        </authorList>
    </citation>
    <scope>NUCLEOTIDE SEQUENCE [LARGE SCALE GENOMIC DNA]</scope>
    <source>
        <strain evidence="7">cv. Finnish</strain>
    </source>
</reference>
<keyword evidence="6" id="KW-0347">Helicase</keyword>
<evidence type="ECO:0000313" key="7">
    <source>
        <dbReference type="Proteomes" id="UP000036987"/>
    </source>
</evidence>
<dbReference type="SMART" id="SM00488">
    <property type="entry name" value="DEXDc2"/>
    <property type="match status" value="1"/>
</dbReference>
<proteinExistence type="predicted"/>
<dbReference type="PANTHER" id="PTHR11472">
    <property type="entry name" value="DNA REPAIR DEAD HELICASE RAD3/XP-D SUBFAMILY MEMBER"/>
    <property type="match status" value="1"/>
</dbReference>
<dbReference type="PROSITE" id="PS51193">
    <property type="entry name" value="HELICASE_ATP_BIND_2"/>
    <property type="match status" value="1"/>
</dbReference>
<dbReference type="SUPFAM" id="SSF52540">
    <property type="entry name" value="P-loop containing nucleoside triphosphate hydrolases"/>
    <property type="match status" value="1"/>
</dbReference>
<feature type="domain" description="Helicase ATP-binding" evidence="5">
    <location>
        <begin position="18"/>
        <end position="398"/>
    </location>
</feature>
<keyword evidence="2" id="KW-0378">Hydrolase</keyword>
<dbReference type="AlphaFoldDB" id="A0A0K9Q189"/>
<dbReference type="OrthoDB" id="267079at2759"/>
<dbReference type="InterPro" id="IPR010614">
    <property type="entry name" value="RAD3-like_helicase_DEAD"/>
</dbReference>
<dbReference type="PANTHER" id="PTHR11472:SF41">
    <property type="entry name" value="ATP-DEPENDENT DNA HELICASE DDX11-RELATED"/>
    <property type="match status" value="1"/>
</dbReference>
<dbReference type="GO" id="GO:0034085">
    <property type="term" value="P:establishment of sister chromatid cohesion"/>
    <property type="evidence" value="ECO:0000318"/>
    <property type="project" value="GO_Central"/>
</dbReference>
<dbReference type="InterPro" id="IPR014001">
    <property type="entry name" value="Helicase_ATP-bd"/>
</dbReference>
<dbReference type="PROSITE" id="PS00690">
    <property type="entry name" value="DEAH_ATP_HELICASE"/>
    <property type="match status" value="1"/>
</dbReference>
<name>A0A0K9Q189_ZOSMR</name>
<dbReference type="GO" id="GO:0016818">
    <property type="term" value="F:hydrolase activity, acting on acid anhydrides, in phosphorus-containing anhydrides"/>
    <property type="evidence" value="ECO:0007669"/>
    <property type="project" value="InterPro"/>
</dbReference>
<feature type="region of interest" description="Disordered" evidence="4">
    <location>
        <begin position="155"/>
        <end position="176"/>
    </location>
</feature>
<dbReference type="Gene3D" id="3.40.50.300">
    <property type="entry name" value="P-loop containing nucleotide triphosphate hydrolases"/>
    <property type="match status" value="2"/>
</dbReference>
<dbReference type="SMART" id="SM00487">
    <property type="entry name" value="DEXDc"/>
    <property type="match status" value="1"/>
</dbReference>
<accession>A0A0K9Q189</accession>
<keyword evidence="3" id="KW-0067">ATP-binding</keyword>
<dbReference type="Proteomes" id="UP000036987">
    <property type="component" value="Unassembled WGS sequence"/>
</dbReference>
<comment type="caution">
    <text evidence="6">The sequence shown here is derived from an EMBL/GenBank/DDBJ whole genome shotgun (WGS) entry which is preliminary data.</text>
</comment>
<dbReference type="OMA" id="DSCYANT"/>
<dbReference type="GO" id="GO:0003678">
    <property type="term" value="F:DNA helicase activity"/>
    <property type="evidence" value="ECO:0000318"/>
    <property type="project" value="GO_Central"/>
</dbReference>
<keyword evidence="1" id="KW-0547">Nucleotide-binding</keyword>
<organism evidence="6 7">
    <name type="scientific">Zostera marina</name>
    <name type="common">Eelgrass</name>
    <dbReference type="NCBI Taxonomy" id="29655"/>
    <lineage>
        <taxon>Eukaryota</taxon>
        <taxon>Viridiplantae</taxon>
        <taxon>Streptophyta</taxon>
        <taxon>Embryophyta</taxon>
        <taxon>Tracheophyta</taxon>
        <taxon>Spermatophyta</taxon>
        <taxon>Magnoliopsida</taxon>
        <taxon>Liliopsida</taxon>
        <taxon>Zosteraceae</taxon>
        <taxon>Zostera</taxon>
    </lineage>
</organism>
<evidence type="ECO:0000256" key="2">
    <source>
        <dbReference type="ARBA" id="ARBA00022801"/>
    </source>
</evidence>
<protein>
    <submittedName>
        <fullName evidence="6">ATP-dependent RNA helicase chl1</fullName>
    </submittedName>
</protein>
<dbReference type="STRING" id="29655.A0A0K9Q189"/>
<dbReference type="GO" id="GO:0005524">
    <property type="term" value="F:ATP binding"/>
    <property type="evidence" value="ECO:0007669"/>
    <property type="project" value="UniProtKB-KW"/>
</dbReference>
<dbReference type="InterPro" id="IPR045028">
    <property type="entry name" value="DinG/Rad3-like"/>
</dbReference>
<dbReference type="GO" id="GO:0003677">
    <property type="term" value="F:DNA binding"/>
    <property type="evidence" value="ECO:0007669"/>
    <property type="project" value="InterPro"/>
</dbReference>
<evidence type="ECO:0000256" key="3">
    <source>
        <dbReference type="ARBA" id="ARBA00022840"/>
    </source>
</evidence>
<evidence type="ECO:0000256" key="1">
    <source>
        <dbReference type="ARBA" id="ARBA00022741"/>
    </source>
</evidence>
<dbReference type="GO" id="GO:0005634">
    <property type="term" value="C:nucleus"/>
    <property type="evidence" value="ECO:0000318"/>
    <property type="project" value="GO_Central"/>
</dbReference>
<dbReference type="InterPro" id="IPR014013">
    <property type="entry name" value="Helic_SF1/SF2_ATP-bd_DinG/Rad3"/>
</dbReference>
<dbReference type="InterPro" id="IPR006554">
    <property type="entry name" value="Helicase-like_DEXD_c2"/>
</dbReference>
<evidence type="ECO:0000259" key="5">
    <source>
        <dbReference type="PROSITE" id="PS51193"/>
    </source>
</evidence>
<evidence type="ECO:0000313" key="6">
    <source>
        <dbReference type="EMBL" id="KMZ75058.1"/>
    </source>
</evidence>
<gene>
    <name evidence="6" type="ORF">ZOSMA_11G00810</name>
</gene>
<dbReference type="EMBL" id="LFYR01000216">
    <property type="protein sequence ID" value="KMZ75058.1"/>
    <property type="molecule type" value="Genomic_DNA"/>
</dbReference>
<dbReference type="InterPro" id="IPR002464">
    <property type="entry name" value="DNA/RNA_helicase_DEAH_CS"/>
</dbReference>
<evidence type="ECO:0000256" key="4">
    <source>
        <dbReference type="SAM" id="MobiDB-lite"/>
    </source>
</evidence>
<sequence>MVGADSSPRVAGEGKWRRRDFPAFPFEPYSIQIEFMMALYDSLESGGVALLESPTGTGKTLSIICSALQWLLDQREKPKKASTRSTGDEEEPDWMRDFVMDVPEKKYVVKKRDGFRFGGMSNCKRDLMDRDGKIRGEGEDDEFLMEEYDSDIDERLKRKSESLSSSDDEDEGGEEQAVEVVPKIYFCSRTHSQLSQFIKEFKRTSFVNEISLVCLGSRKNLCINPEVLNLKNVNRINERCIDLQNNKNIKDSRTKIKDNHGRKRRTKSLCGCPMLKKNSEAKKLRDELFQNAMDIEDLVRLGNNLGTCPYYGTRSMVPVAQLVVLPYQSLLMKSARESLSLNLKESVLIIDEAHNLADSITSMYNSKITLSQLKQVLYHLEHYLNRFKTCLGPGNRRYIQTLMVLVNSFKRILLSEKDDTSHVIVSMTINEFLFSLDIDNINLVKLQHYIKQSKIIYKVTGYGNKLQSLEIEDSLRIGRQNQNLQGSAISGFQALVDILFSLSNNDPDGRMIVSKQQ</sequence>
<feature type="compositionally biased region" description="Acidic residues" evidence="4">
    <location>
        <begin position="166"/>
        <end position="176"/>
    </location>
</feature>
<dbReference type="Pfam" id="PF06733">
    <property type="entry name" value="DEAD_2"/>
    <property type="match status" value="1"/>
</dbReference>